<dbReference type="Proteomes" id="UP000054560">
    <property type="component" value="Unassembled WGS sequence"/>
</dbReference>
<protein>
    <submittedName>
        <fullName evidence="1">Uncharacterized protein</fullName>
    </submittedName>
</protein>
<gene>
    <name evidence="1" type="ORF">SARC_15312</name>
</gene>
<name>A0A0L0F5Y4_9EUKA</name>
<dbReference type="AlphaFoldDB" id="A0A0L0F5Y4"/>
<evidence type="ECO:0000313" key="1">
    <source>
        <dbReference type="EMBL" id="KNC72137.1"/>
    </source>
</evidence>
<proteinExistence type="predicted"/>
<organism evidence="1 2">
    <name type="scientific">Sphaeroforma arctica JP610</name>
    <dbReference type="NCBI Taxonomy" id="667725"/>
    <lineage>
        <taxon>Eukaryota</taxon>
        <taxon>Ichthyosporea</taxon>
        <taxon>Ichthyophonida</taxon>
        <taxon>Sphaeroforma</taxon>
    </lineage>
</organism>
<evidence type="ECO:0000313" key="2">
    <source>
        <dbReference type="Proteomes" id="UP000054560"/>
    </source>
</evidence>
<keyword evidence="2" id="KW-1185">Reference proteome</keyword>
<accession>A0A0L0F5Y4</accession>
<dbReference type="RefSeq" id="XP_014146039.1">
    <property type="nucleotide sequence ID" value="XM_014290564.1"/>
</dbReference>
<dbReference type="EMBL" id="KQ247522">
    <property type="protein sequence ID" value="KNC72137.1"/>
    <property type="molecule type" value="Genomic_DNA"/>
</dbReference>
<reference evidence="1 2" key="1">
    <citation type="submission" date="2011-02" db="EMBL/GenBank/DDBJ databases">
        <title>The Genome Sequence of Sphaeroforma arctica JP610.</title>
        <authorList>
            <consortium name="The Broad Institute Genome Sequencing Platform"/>
            <person name="Russ C."/>
            <person name="Cuomo C."/>
            <person name="Young S.K."/>
            <person name="Zeng Q."/>
            <person name="Gargeya S."/>
            <person name="Alvarado L."/>
            <person name="Berlin A."/>
            <person name="Chapman S.B."/>
            <person name="Chen Z."/>
            <person name="Freedman E."/>
            <person name="Gellesch M."/>
            <person name="Goldberg J."/>
            <person name="Griggs A."/>
            <person name="Gujja S."/>
            <person name="Heilman E."/>
            <person name="Heiman D."/>
            <person name="Howarth C."/>
            <person name="Mehta T."/>
            <person name="Neiman D."/>
            <person name="Pearson M."/>
            <person name="Roberts A."/>
            <person name="Saif S."/>
            <person name="Shea T."/>
            <person name="Shenoy N."/>
            <person name="Sisk P."/>
            <person name="Stolte C."/>
            <person name="Sykes S."/>
            <person name="White J."/>
            <person name="Yandava C."/>
            <person name="Burger G."/>
            <person name="Gray M.W."/>
            <person name="Holland P.W.H."/>
            <person name="King N."/>
            <person name="Lang F.B.F."/>
            <person name="Roger A.J."/>
            <person name="Ruiz-Trillo I."/>
            <person name="Haas B."/>
            <person name="Nusbaum C."/>
            <person name="Birren B."/>
        </authorList>
    </citation>
    <scope>NUCLEOTIDE SEQUENCE [LARGE SCALE GENOMIC DNA]</scope>
    <source>
        <strain evidence="1 2">JP610</strain>
    </source>
</reference>
<dbReference type="GeneID" id="25915816"/>
<sequence>MLQLILRKVQKRTTKMMALYTNTYAMLLGRLLPRLRGSGGGSTVQYDTLQMWFKVIYEMCDCRWDYFFNR</sequence>